<name>A0A0A8YN84_ARUDO</name>
<accession>A0A0A8YN84</accession>
<dbReference type="EMBL" id="GBRH01273783">
    <property type="protein sequence ID" value="JAD24112.1"/>
    <property type="molecule type" value="Transcribed_RNA"/>
</dbReference>
<proteinExistence type="predicted"/>
<keyword evidence="1" id="KW-1133">Transmembrane helix</keyword>
<reference evidence="2" key="1">
    <citation type="submission" date="2014-09" db="EMBL/GenBank/DDBJ databases">
        <authorList>
            <person name="Magalhaes I.L.F."/>
            <person name="Oliveira U."/>
            <person name="Santos F.R."/>
            <person name="Vidigal T.H.D.A."/>
            <person name="Brescovit A.D."/>
            <person name="Santos A.J."/>
        </authorList>
    </citation>
    <scope>NUCLEOTIDE SEQUENCE</scope>
    <source>
        <tissue evidence="2">Shoot tissue taken approximately 20 cm above the soil surface</tissue>
    </source>
</reference>
<keyword evidence="1" id="KW-0812">Transmembrane</keyword>
<keyword evidence="1" id="KW-0472">Membrane</keyword>
<protein>
    <submittedName>
        <fullName evidence="2">Uncharacterized protein</fullName>
    </submittedName>
</protein>
<evidence type="ECO:0000313" key="2">
    <source>
        <dbReference type="EMBL" id="JAD24112.1"/>
    </source>
</evidence>
<dbReference type="AlphaFoldDB" id="A0A0A8YN84"/>
<evidence type="ECO:0000256" key="1">
    <source>
        <dbReference type="SAM" id="Phobius"/>
    </source>
</evidence>
<sequence length="41" mass="4536">MQSKPKLNTVHGVCCYLGYGVSVPLIVMFTSIKHRILCIKG</sequence>
<feature type="transmembrane region" description="Helical" evidence="1">
    <location>
        <begin position="12"/>
        <end position="32"/>
    </location>
</feature>
<reference evidence="2" key="2">
    <citation type="journal article" date="2015" name="Data Brief">
        <title>Shoot transcriptome of the giant reed, Arundo donax.</title>
        <authorList>
            <person name="Barrero R.A."/>
            <person name="Guerrero F.D."/>
            <person name="Moolhuijzen P."/>
            <person name="Goolsby J.A."/>
            <person name="Tidwell J."/>
            <person name="Bellgard S.E."/>
            <person name="Bellgard M.I."/>
        </authorList>
    </citation>
    <scope>NUCLEOTIDE SEQUENCE</scope>
    <source>
        <tissue evidence="2">Shoot tissue taken approximately 20 cm above the soil surface</tissue>
    </source>
</reference>
<organism evidence="2">
    <name type="scientific">Arundo donax</name>
    <name type="common">Giant reed</name>
    <name type="synonym">Donax arundinaceus</name>
    <dbReference type="NCBI Taxonomy" id="35708"/>
    <lineage>
        <taxon>Eukaryota</taxon>
        <taxon>Viridiplantae</taxon>
        <taxon>Streptophyta</taxon>
        <taxon>Embryophyta</taxon>
        <taxon>Tracheophyta</taxon>
        <taxon>Spermatophyta</taxon>
        <taxon>Magnoliopsida</taxon>
        <taxon>Liliopsida</taxon>
        <taxon>Poales</taxon>
        <taxon>Poaceae</taxon>
        <taxon>PACMAD clade</taxon>
        <taxon>Arundinoideae</taxon>
        <taxon>Arundineae</taxon>
        <taxon>Arundo</taxon>
    </lineage>
</organism>